<protein>
    <submittedName>
        <fullName evidence="1">Nuclease A inhibitor family protein</fullName>
    </submittedName>
</protein>
<proteinExistence type="predicted"/>
<evidence type="ECO:0000313" key="2">
    <source>
        <dbReference type="Proteomes" id="UP000660380"/>
    </source>
</evidence>
<comment type="caution">
    <text evidence="1">The sequence shown here is derived from an EMBL/GenBank/DDBJ whole genome shotgun (WGS) entry which is preliminary data.</text>
</comment>
<keyword evidence="2" id="KW-1185">Reference proteome</keyword>
<dbReference type="Pfam" id="PF07924">
    <property type="entry name" value="NuiA"/>
    <property type="match status" value="1"/>
</dbReference>
<evidence type="ECO:0000313" key="1">
    <source>
        <dbReference type="EMBL" id="MBD2605053.1"/>
    </source>
</evidence>
<name>A0ABR8GQM2_9CYAN</name>
<reference evidence="1 2" key="1">
    <citation type="journal article" date="2020" name="ISME J.">
        <title>Comparative genomics reveals insights into cyanobacterial evolution and habitat adaptation.</title>
        <authorList>
            <person name="Chen M.Y."/>
            <person name="Teng W.K."/>
            <person name="Zhao L."/>
            <person name="Hu C.X."/>
            <person name="Zhou Y.K."/>
            <person name="Han B.P."/>
            <person name="Song L.R."/>
            <person name="Shu W.S."/>
        </authorList>
    </citation>
    <scope>NUCLEOTIDE SEQUENCE [LARGE SCALE GENOMIC DNA]</scope>
    <source>
        <strain evidence="1 2">FACHB-248</strain>
    </source>
</reference>
<dbReference type="Gene3D" id="3.40.1460.10">
    <property type="entry name" value="Nuclease A inhibitor-like"/>
    <property type="match status" value="1"/>
</dbReference>
<dbReference type="EMBL" id="JACJTA010000018">
    <property type="protein sequence ID" value="MBD2605053.1"/>
    <property type="molecule type" value="Genomic_DNA"/>
</dbReference>
<sequence length="134" mass="15125">MSNSDEITAKLKEASTDLLMPSESDFAFEPFLWSGVKEPLTPEKILELTNHPQNSPVETVDLSYLFRNLAQEKEWHDEQQKENVGKYRNLVEVLESNLSDIQVFRVGEINIDVYVVGKIQSGDLAGLATKVVET</sequence>
<dbReference type="Proteomes" id="UP000660380">
    <property type="component" value="Unassembled WGS sequence"/>
</dbReference>
<accession>A0ABR8GQM2</accession>
<organism evidence="1 2">
    <name type="scientific">Scytonema hofmannii FACHB-248</name>
    <dbReference type="NCBI Taxonomy" id="1842502"/>
    <lineage>
        <taxon>Bacteria</taxon>
        <taxon>Bacillati</taxon>
        <taxon>Cyanobacteriota</taxon>
        <taxon>Cyanophyceae</taxon>
        <taxon>Nostocales</taxon>
        <taxon>Scytonemataceae</taxon>
        <taxon>Scytonema</taxon>
    </lineage>
</organism>
<dbReference type="SUPFAM" id="SSF82602">
    <property type="entry name" value="Nuclease A inhibitor (NuiA)"/>
    <property type="match status" value="1"/>
</dbReference>
<dbReference type="RefSeq" id="WP_029632470.1">
    <property type="nucleotide sequence ID" value="NZ_JACJTA010000018.1"/>
</dbReference>
<dbReference type="InterPro" id="IPR036587">
    <property type="entry name" value="NucleaseA_inhib-like_sf"/>
</dbReference>
<gene>
    <name evidence="1" type="ORF">H6G81_11050</name>
</gene>
<dbReference type="InterPro" id="IPR012489">
    <property type="entry name" value="NucleaseA_inhib-like"/>
</dbReference>